<keyword evidence="1" id="KW-1133">Transmembrane helix</keyword>
<evidence type="ECO:0000313" key="3">
    <source>
        <dbReference type="Proteomes" id="UP000789405"/>
    </source>
</evidence>
<accession>A0A9N9ITZ0</accession>
<keyword evidence="3" id="KW-1185">Reference proteome</keyword>
<feature type="transmembrane region" description="Helical" evidence="1">
    <location>
        <begin position="6"/>
        <end position="26"/>
    </location>
</feature>
<sequence length="57" mass="6208">IVTEVIGIAVFFILELVFFFYIFASLSSEYDFAVITRGFRAVVTGVIGVAVFGVALL</sequence>
<reference evidence="2" key="1">
    <citation type="submission" date="2021-06" db="EMBL/GenBank/DDBJ databases">
        <authorList>
            <person name="Kallberg Y."/>
            <person name="Tangrot J."/>
            <person name="Rosling A."/>
        </authorList>
    </citation>
    <scope>NUCLEOTIDE SEQUENCE</scope>
    <source>
        <strain evidence="2">MA453B</strain>
    </source>
</reference>
<dbReference type="AlphaFoldDB" id="A0A9N9ITZ0"/>
<dbReference type="Proteomes" id="UP000789405">
    <property type="component" value="Unassembled WGS sequence"/>
</dbReference>
<feature type="transmembrane region" description="Helical" evidence="1">
    <location>
        <begin position="38"/>
        <end position="56"/>
    </location>
</feature>
<protein>
    <submittedName>
        <fullName evidence="2">1820_t:CDS:1</fullName>
    </submittedName>
</protein>
<proteinExistence type="predicted"/>
<evidence type="ECO:0000313" key="2">
    <source>
        <dbReference type="EMBL" id="CAG8750563.1"/>
    </source>
</evidence>
<comment type="caution">
    <text evidence="2">The sequence shown here is derived from an EMBL/GenBank/DDBJ whole genome shotgun (WGS) entry which is preliminary data.</text>
</comment>
<feature type="non-terminal residue" evidence="2">
    <location>
        <position position="57"/>
    </location>
</feature>
<name>A0A9N9ITZ0_9GLOM</name>
<dbReference type="EMBL" id="CAJVPY010015216">
    <property type="protein sequence ID" value="CAG8750563.1"/>
    <property type="molecule type" value="Genomic_DNA"/>
</dbReference>
<keyword evidence="1" id="KW-0812">Transmembrane</keyword>
<organism evidence="2 3">
    <name type="scientific">Dentiscutata erythropus</name>
    <dbReference type="NCBI Taxonomy" id="1348616"/>
    <lineage>
        <taxon>Eukaryota</taxon>
        <taxon>Fungi</taxon>
        <taxon>Fungi incertae sedis</taxon>
        <taxon>Mucoromycota</taxon>
        <taxon>Glomeromycotina</taxon>
        <taxon>Glomeromycetes</taxon>
        <taxon>Diversisporales</taxon>
        <taxon>Gigasporaceae</taxon>
        <taxon>Dentiscutata</taxon>
    </lineage>
</organism>
<gene>
    <name evidence="2" type="ORF">DERYTH_LOCUS16855</name>
</gene>
<keyword evidence="1" id="KW-0472">Membrane</keyword>
<evidence type="ECO:0000256" key="1">
    <source>
        <dbReference type="SAM" id="Phobius"/>
    </source>
</evidence>